<feature type="region of interest" description="Disordered" evidence="1">
    <location>
        <begin position="32"/>
        <end position="72"/>
    </location>
</feature>
<accession>A0A7C9RYF4</accession>
<dbReference type="PANTHER" id="PTHR10338">
    <property type="entry name" value="INTER-ALPHA-TRYPSIN INHIBITOR HEAVY CHAIN FAMILY MEMBER"/>
    <property type="match status" value="1"/>
</dbReference>
<dbReference type="AlphaFoldDB" id="A0A7C9RYF4"/>
<organism evidence="3 4">
    <name type="scientific">Lentzea alba</name>
    <dbReference type="NCBI Taxonomy" id="2714351"/>
    <lineage>
        <taxon>Bacteria</taxon>
        <taxon>Bacillati</taxon>
        <taxon>Actinomycetota</taxon>
        <taxon>Actinomycetes</taxon>
        <taxon>Pseudonocardiales</taxon>
        <taxon>Pseudonocardiaceae</taxon>
        <taxon>Lentzea</taxon>
    </lineage>
</organism>
<dbReference type="Gene3D" id="3.40.50.410">
    <property type="entry name" value="von Willebrand factor, type A domain"/>
    <property type="match status" value="1"/>
</dbReference>
<dbReference type="InterPro" id="IPR050934">
    <property type="entry name" value="ITIH"/>
</dbReference>
<dbReference type="SMART" id="SM00327">
    <property type="entry name" value="VWA"/>
    <property type="match status" value="1"/>
</dbReference>
<comment type="caution">
    <text evidence="3">The sequence shown here is derived from an EMBL/GenBank/DDBJ whole genome shotgun (WGS) entry which is preliminary data.</text>
</comment>
<gene>
    <name evidence="3" type="ORF">G7043_44895</name>
</gene>
<keyword evidence="4" id="KW-1185">Reference proteome</keyword>
<feature type="compositionally biased region" description="Low complexity" evidence="1">
    <location>
        <begin position="57"/>
        <end position="71"/>
    </location>
</feature>
<feature type="domain" description="VWFA" evidence="2">
    <location>
        <begin position="236"/>
        <end position="416"/>
    </location>
</feature>
<dbReference type="EMBL" id="JAAMPJ010000019">
    <property type="protein sequence ID" value="NGY66048.1"/>
    <property type="molecule type" value="Genomic_DNA"/>
</dbReference>
<dbReference type="InterPro" id="IPR002035">
    <property type="entry name" value="VWF_A"/>
</dbReference>
<dbReference type="PANTHER" id="PTHR10338:SF115">
    <property type="entry name" value="INTER-ALPHA-TRYPSIN INHIBITOR HEAVY CHAIN H3"/>
    <property type="match status" value="1"/>
</dbReference>
<evidence type="ECO:0000313" key="4">
    <source>
        <dbReference type="Proteomes" id="UP000481360"/>
    </source>
</evidence>
<reference evidence="3 4" key="1">
    <citation type="submission" date="2020-03" db="EMBL/GenBank/DDBJ databases">
        <title>Isolation and identification of active actinomycetes.</title>
        <authorList>
            <person name="Sun X."/>
        </authorList>
    </citation>
    <scope>NUCLEOTIDE SEQUENCE [LARGE SCALE GENOMIC DNA]</scope>
    <source>
        <strain evidence="3 4">NEAU-D13</strain>
    </source>
</reference>
<proteinExistence type="predicted"/>
<protein>
    <submittedName>
        <fullName evidence="3">VWA domain-containing protein</fullName>
    </submittedName>
</protein>
<dbReference type="PROSITE" id="PS50234">
    <property type="entry name" value="VWFA"/>
    <property type="match status" value="1"/>
</dbReference>
<feature type="compositionally biased region" description="Basic and acidic residues" evidence="1">
    <location>
        <begin position="47"/>
        <end position="56"/>
    </location>
</feature>
<name>A0A7C9RYF4_9PSEU</name>
<dbReference type="RefSeq" id="WP_166055399.1">
    <property type="nucleotide sequence ID" value="NZ_JAAMPJ010000019.1"/>
</dbReference>
<dbReference type="Proteomes" id="UP000481360">
    <property type="component" value="Unassembled WGS sequence"/>
</dbReference>
<evidence type="ECO:0000256" key="1">
    <source>
        <dbReference type="SAM" id="MobiDB-lite"/>
    </source>
</evidence>
<dbReference type="SUPFAM" id="SSF53300">
    <property type="entry name" value="vWA-like"/>
    <property type="match status" value="1"/>
</dbReference>
<dbReference type="Pfam" id="PF00092">
    <property type="entry name" value="VWA"/>
    <property type="match status" value="1"/>
</dbReference>
<evidence type="ECO:0000259" key="2">
    <source>
        <dbReference type="PROSITE" id="PS50234"/>
    </source>
</evidence>
<sequence>MSFAWILASLGVAALVVAIVVVIRRRSSRRHDDWWDSRPSHVGTRPSSDEQERDQHGYGQQGYDQGYPQGAGQVGGAFDDDVDACVDDVDDLVLLRNVQGVNIGGDVSVHLDAQAPGWPSLDLPLDGRQGPLPRSGLFVRRNNAFGTKATLGIADLVDHGVLIDQAQIRFDDFVASNPSGIPTPSSGEALAVSYGRCETRENFRANANTTHFVELALRAGEGGRATSPNREILPVNFVFVVDTSLSMEGEKLDTVKSAIRELHSQLRDTDVLGIVAFDTRVRTLLKATPKRDIPAARLDEIVTGLEADGATDLNLGVLYGIDEIARHSQPDVVNCLYLFSDGDPNSGERNWITIRRNIADRIRGDLTLSCFGFGEDARMRELEALAGLTGGSCLLVTNPDDVRLNLAEDLARREHLAAINIQLQIQLDAEITAWHLYGHDLITDPSTRARVEREVSAAKDRAREEVGVESLPDLVTEDDGIRIFAPDLAFDETYWVVLEVQAPPGRTAFGTATVQYVDAVARDNRRHVVDLGASTTIAAETVFAHAVGLWTSEITFYALDDLYQNDRASAGRRLAEHVEILNAAHAHVPAPQFRDDQTTFRKLISLAGNLGLVQAWTDGGDAAYTIFAMNRFGQSRSGFVRNRYL</sequence>
<evidence type="ECO:0000313" key="3">
    <source>
        <dbReference type="EMBL" id="NGY66048.1"/>
    </source>
</evidence>
<dbReference type="InterPro" id="IPR036465">
    <property type="entry name" value="vWFA_dom_sf"/>
</dbReference>